<evidence type="ECO:0000313" key="1">
    <source>
        <dbReference type="EMBL" id="KAL0466385.1"/>
    </source>
</evidence>
<dbReference type="Proteomes" id="UP001451303">
    <property type="component" value="Unassembled WGS sequence"/>
</dbReference>
<protein>
    <submittedName>
        <fullName evidence="1">Uncharacterized protein</fullName>
    </submittedName>
</protein>
<accession>A0ABR3D115</accession>
<name>A0ABR3D115_NEUIN</name>
<proteinExistence type="predicted"/>
<gene>
    <name evidence="1" type="ORF">QR685DRAFT_111001</name>
</gene>
<reference evidence="1 2" key="1">
    <citation type="submission" date="2023-09" db="EMBL/GenBank/DDBJ databases">
        <title>Multi-omics analysis of a traditional fermented food reveals byproduct-associated fungal strains for waste-to-food upcycling.</title>
        <authorList>
            <consortium name="Lawrence Berkeley National Laboratory"/>
            <person name="Rekdal V.M."/>
            <person name="Villalobos-Escobedo J.M."/>
            <person name="Rodriguez-Valeron N."/>
            <person name="Garcia M.O."/>
            <person name="Vasquez D.P."/>
            <person name="Damayanti I."/>
            <person name="Sorensen P.M."/>
            <person name="Baidoo E.E."/>
            <person name="De Carvalho A.C."/>
            <person name="Riley R."/>
            <person name="Lipzen A."/>
            <person name="He G."/>
            <person name="Yan M."/>
            <person name="Haridas S."/>
            <person name="Daum C."/>
            <person name="Yoshinaga Y."/>
            <person name="Ng V."/>
            <person name="Grigoriev I.V."/>
            <person name="Munk R."/>
            <person name="Nuraida L."/>
            <person name="Wijaya C.H."/>
            <person name="Morales P.-C."/>
            <person name="Keasling J.D."/>
        </authorList>
    </citation>
    <scope>NUCLEOTIDE SEQUENCE [LARGE SCALE GENOMIC DNA]</scope>
    <source>
        <strain evidence="1 2">FGSC 2613</strain>
    </source>
</reference>
<dbReference type="EMBL" id="JAVLET010000013">
    <property type="protein sequence ID" value="KAL0466385.1"/>
    <property type="molecule type" value="Genomic_DNA"/>
</dbReference>
<organism evidence="1 2">
    <name type="scientific">Neurospora intermedia</name>
    <dbReference type="NCBI Taxonomy" id="5142"/>
    <lineage>
        <taxon>Eukaryota</taxon>
        <taxon>Fungi</taxon>
        <taxon>Dikarya</taxon>
        <taxon>Ascomycota</taxon>
        <taxon>Pezizomycotina</taxon>
        <taxon>Sordariomycetes</taxon>
        <taxon>Sordariomycetidae</taxon>
        <taxon>Sordariales</taxon>
        <taxon>Sordariaceae</taxon>
        <taxon>Neurospora</taxon>
    </lineage>
</organism>
<comment type="caution">
    <text evidence="1">The sequence shown here is derived from an EMBL/GenBank/DDBJ whole genome shotgun (WGS) entry which is preliminary data.</text>
</comment>
<sequence length="176" mass="19816">MEMDSSKTLSPENFPLIRDSLELVESRLEHMKEVFVPLFARINNVLLDAKGVEQKLAAMKKGLASNQVDKEGGGGGEAFKDFRLFSLEYKSLVANLTALERLFVEHGIPAYASPNYSTEEKLDFMEQMLLSEIETIMLNERPAMSTEVQSKFRPLMEMSATLEKVYTVAMGKAVRN</sequence>
<evidence type="ECO:0000313" key="2">
    <source>
        <dbReference type="Proteomes" id="UP001451303"/>
    </source>
</evidence>
<keyword evidence="2" id="KW-1185">Reference proteome</keyword>